<dbReference type="Proteomes" id="UP000286976">
    <property type="component" value="Unassembled WGS sequence"/>
</dbReference>
<dbReference type="Pfam" id="PF11197">
    <property type="entry name" value="DUF2835"/>
    <property type="match status" value="1"/>
</dbReference>
<organism evidence="1 2">
    <name type="scientific">Aliidiomarina taiwanensis</name>
    <dbReference type="NCBI Taxonomy" id="946228"/>
    <lineage>
        <taxon>Bacteria</taxon>
        <taxon>Pseudomonadati</taxon>
        <taxon>Pseudomonadota</taxon>
        <taxon>Gammaproteobacteria</taxon>
        <taxon>Alteromonadales</taxon>
        <taxon>Idiomarinaceae</taxon>
        <taxon>Aliidiomarina</taxon>
    </lineage>
</organism>
<dbReference type="OrthoDB" id="5600793at2"/>
<accession>A0A432X9M5</accession>
<comment type="caution">
    <text evidence="1">The sequence shown here is derived from an EMBL/GenBank/DDBJ whole genome shotgun (WGS) entry which is preliminary data.</text>
</comment>
<keyword evidence="2" id="KW-1185">Reference proteome</keyword>
<evidence type="ECO:0000313" key="1">
    <source>
        <dbReference type="EMBL" id="RUO44123.1"/>
    </source>
</evidence>
<proteinExistence type="predicted"/>
<reference evidence="1 2" key="1">
    <citation type="journal article" date="2011" name="Front. Microbiol.">
        <title>Genomic signatures of strain selection and enhancement in Bacillus atrophaeus var. globigii, a historical biowarfare simulant.</title>
        <authorList>
            <person name="Gibbons H.S."/>
            <person name="Broomall S.M."/>
            <person name="McNew L.A."/>
            <person name="Daligault H."/>
            <person name="Chapman C."/>
            <person name="Bruce D."/>
            <person name="Karavis M."/>
            <person name="Krepps M."/>
            <person name="McGregor P.A."/>
            <person name="Hong C."/>
            <person name="Park K.H."/>
            <person name="Akmal A."/>
            <person name="Feldman A."/>
            <person name="Lin J.S."/>
            <person name="Chang W.E."/>
            <person name="Higgs B.W."/>
            <person name="Demirev P."/>
            <person name="Lindquist J."/>
            <person name="Liem A."/>
            <person name="Fochler E."/>
            <person name="Read T.D."/>
            <person name="Tapia R."/>
            <person name="Johnson S."/>
            <person name="Bishop-Lilly K.A."/>
            <person name="Detter C."/>
            <person name="Han C."/>
            <person name="Sozhamannan S."/>
            <person name="Rosenzweig C.N."/>
            <person name="Skowronski E.W."/>
        </authorList>
    </citation>
    <scope>NUCLEOTIDE SEQUENCE [LARGE SCALE GENOMIC DNA]</scope>
    <source>
        <strain evidence="1 2">AIT1</strain>
    </source>
</reference>
<protein>
    <submittedName>
        <fullName evidence="1">DUF2835 domain-containing protein</fullName>
    </submittedName>
</protein>
<gene>
    <name evidence="1" type="ORF">CWE15_02850</name>
</gene>
<sequence>MNEYILPIHLTALETEQLFYGSGLHHIVVTAENGLRVQLALRHLVPFITRDGISGRFRLRTNAQHAFISLEKL</sequence>
<dbReference type="RefSeq" id="WP_126756520.1">
    <property type="nucleotide sequence ID" value="NZ_PIPQ01000001.1"/>
</dbReference>
<name>A0A432X9M5_9GAMM</name>
<evidence type="ECO:0000313" key="2">
    <source>
        <dbReference type="Proteomes" id="UP000286976"/>
    </source>
</evidence>
<dbReference type="InterPro" id="IPR021363">
    <property type="entry name" value="DUF2835"/>
</dbReference>
<dbReference type="EMBL" id="PIPQ01000001">
    <property type="protein sequence ID" value="RUO44123.1"/>
    <property type="molecule type" value="Genomic_DNA"/>
</dbReference>
<dbReference type="AlphaFoldDB" id="A0A432X9M5"/>